<evidence type="ECO:0000256" key="1">
    <source>
        <dbReference type="ARBA" id="ARBA00023002"/>
    </source>
</evidence>
<dbReference type="SUPFAM" id="SSF50475">
    <property type="entry name" value="FMN-binding split barrel"/>
    <property type="match status" value="1"/>
</dbReference>
<dbReference type="InterPro" id="IPR011576">
    <property type="entry name" value="Pyridox_Oxase_N"/>
</dbReference>
<dbReference type="Gene3D" id="2.30.110.10">
    <property type="entry name" value="Electron Transport, Fmn-binding Protein, Chain A"/>
    <property type="match status" value="1"/>
</dbReference>
<protein>
    <submittedName>
        <fullName evidence="3">PPOX class probable F420-dependent enzyme, Rv3369 family</fullName>
    </submittedName>
</protein>
<dbReference type="AlphaFoldDB" id="A0A1N6VIV5"/>
<dbReference type="GO" id="GO:0005829">
    <property type="term" value="C:cytosol"/>
    <property type="evidence" value="ECO:0007669"/>
    <property type="project" value="TreeGrafter"/>
</dbReference>
<name>A0A1N6VIV5_9MICO</name>
<dbReference type="PANTHER" id="PTHR35176:SF4">
    <property type="entry name" value="PYRIDOXAMINE 5'-PHOSPHATE OXIDASE-RELATED FMN-BINDING"/>
    <property type="match status" value="1"/>
</dbReference>
<organism evidence="3 4">
    <name type="scientific">Cellulosimicrobium aquatile</name>
    <dbReference type="NCBI Taxonomy" id="1612203"/>
    <lineage>
        <taxon>Bacteria</taxon>
        <taxon>Bacillati</taxon>
        <taxon>Actinomycetota</taxon>
        <taxon>Actinomycetes</taxon>
        <taxon>Micrococcales</taxon>
        <taxon>Promicromonosporaceae</taxon>
        <taxon>Cellulosimicrobium</taxon>
    </lineage>
</organism>
<dbReference type="NCBIfam" id="TIGR03667">
    <property type="entry name" value="Rv3369"/>
    <property type="match status" value="1"/>
</dbReference>
<keyword evidence="1" id="KW-0560">Oxidoreductase</keyword>
<dbReference type="GO" id="GO:0016627">
    <property type="term" value="F:oxidoreductase activity, acting on the CH-CH group of donors"/>
    <property type="evidence" value="ECO:0007669"/>
    <property type="project" value="TreeGrafter"/>
</dbReference>
<dbReference type="Proteomes" id="UP000186235">
    <property type="component" value="Unassembled WGS sequence"/>
</dbReference>
<accession>A0A1N6VIV5</accession>
<dbReference type="RefSeq" id="WP_076406409.1">
    <property type="nucleotide sequence ID" value="NZ_FTMI01000008.1"/>
</dbReference>
<reference evidence="4" key="1">
    <citation type="submission" date="2017-01" db="EMBL/GenBank/DDBJ databases">
        <authorList>
            <person name="Varghese N."/>
            <person name="Submissions S."/>
        </authorList>
    </citation>
    <scope>NUCLEOTIDE SEQUENCE [LARGE SCALE GENOMIC DNA]</scope>
    <source>
        <strain evidence="4">3bp</strain>
    </source>
</reference>
<dbReference type="InterPro" id="IPR019966">
    <property type="entry name" value="F420-dep_enz_PPOX_Rv3369"/>
</dbReference>
<evidence type="ECO:0000259" key="2">
    <source>
        <dbReference type="Pfam" id="PF01243"/>
    </source>
</evidence>
<feature type="domain" description="Pyridoxamine 5'-phosphate oxidase N-terminal" evidence="2">
    <location>
        <begin position="14"/>
        <end position="109"/>
    </location>
</feature>
<sequence length="141" mass="15280">MPAVDTTTRLGSRAAARLADEQVVWLVTVDPHGTPQPTPVWFRWDGADEIVVKSQPRTAKLRNVRANPRVAVHLNSTPSGGDVVVLTGTASVDDDGLSAAERAAYDAKYDDGIRGLGTTPDGFHDDYAVTLRVRLERLRGF</sequence>
<dbReference type="InterPro" id="IPR052019">
    <property type="entry name" value="F420H2_bilvrd_red/Heme_oxyg"/>
</dbReference>
<proteinExistence type="predicted"/>
<dbReference type="InterPro" id="IPR012349">
    <property type="entry name" value="Split_barrel_FMN-bd"/>
</dbReference>
<dbReference type="EMBL" id="FTMI01000008">
    <property type="protein sequence ID" value="SIQ77707.1"/>
    <property type="molecule type" value="Genomic_DNA"/>
</dbReference>
<dbReference type="GO" id="GO:0070967">
    <property type="term" value="F:coenzyme F420 binding"/>
    <property type="evidence" value="ECO:0007669"/>
    <property type="project" value="TreeGrafter"/>
</dbReference>
<evidence type="ECO:0000313" key="4">
    <source>
        <dbReference type="Proteomes" id="UP000186235"/>
    </source>
</evidence>
<keyword evidence="4" id="KW-1185">Reference proteome</keyword>
<gene>
    <name evidence="3" type="ORF">SAMN05518682_3567</name>
</gene>
<dbReference type="GeneID" id="95686024"/>
<dbReference type="PANTHER" id="PTHR35176">
    <property type="entry name" value="HEME OXYGENASE HI_0854-RELATED"/>
    <property type="match status" value="1"/>
</dbReference>
<evidence type="ECO:0000313" key="3">
    <source>
        <dbReference type="EMBL" id="SIQ77707.1"/>
    </source>
</evidence>
<dbReference type="Pfam" id="PF01243">
    <property type="entry name" value="PNPOx_N"/>
    <property type="match status" value="1"/>
</dbReference>